<reference evidence="2" key="1">
    <citation type="submission" date="2025-02" db="EMBL/GenBank/DDBJ databases">
        <authorList>
            <consortium name="NCBI Genome Project"/>
        </authorList>
    </citation>
    <scope>NUCLEOTIDE SEQUENCE</scope>
</reference>
<sequence length="146" mass="16039">MSSSGAGQSSVGSRAIYEAGDQRNVPQSEINEQNRYAEGQKNSHKNLDSSMPPSSLLPSNHSGDIVLTNTKTEDQRSIGNKLASQERKPESDHHHNFDQNPEAELSKQDPTKPAKVHGNEPSKGAKIDAELQAEDEQRLREKGIKK</sequence>
<dbReference type="AlphaFoldDB" id="A0AAJ8BR84"/>
<organism evidence="2">
    <name type="scientific">Aspergillus niger</name>
    <dbReference type="NCBI Taxonomy" id="5061"/>
    <lineage>
        <taxon>Eukaryota</taxon>
        <taxon>Fungi</taxon>
        <taxon>Dikarya</taxon>
        <taxon>Ascomycota</taxon>
        <taxon>Pezizomycotina</taxon>
        <taxon>Eurotiomycetes</taxon>
        <taxon>Eurotiomycetidae</taxon>
        <taxon>Eurotiales</taxon>
        <taxon>Aspergillaceae</taxon>
        <taxon>Aspergillus</taxon>
        <taxon>Aspergillus subgen. Circumdati</taxon>
    </lineage>
</organism>
<proteinExistence type="predicted"/>
<name>A0AAJ8BR84_ASPNG</name>
<feature type="region of interest" description="Disordered" evidence="1">
    <location>
        <begin position="1"/>
        <end position="146"/>
    </location>
</feature>
<dbReference type="KEGG" id="ang:An14g06050"/>
<dbReference type="RefSeq" id="XP_059602395.1">
    <property type="nucleotide sequence ID" value="XM_059744334.1"/>
</dbReference>
<reference evidence="2" key="2">
    <citation type="submission" date="2025-08" db="UniProtKB">
        <authorList>
            <consortium name="RefSeq"/>
        </authorList>
    </citation>
    <scope>IDENTIFICATION</scope>
</reference>
<evidence type="ECO:0000256" key="1">
    <source>
        <dbReference type="SAM" id="MobiDB-lite"/>
    </source>
</evidence>
<feature type="compositionally biased region" description="Low complexity" evidence="1">
    <location>
        <begin position="1"/>
        <end position="13"/>
    </location>
</feature>
<dbReference type="PANTHER" id="PTHR39475:SF1">
    <property type="entry name" value="CONIDIATION-SPECIFIC PROTEIN 6"/>
    <property type="match status" value="1"/>
</dbReference>
<dbReference type="GeneID" id="4987463"/>
<protein>
    <submittedName>
        <fullName evidence="2">Uncharacterized protein</fullName>
    </submittedName>
</protein>
<feature type="compositionally biased region" description="Polar residues" evidence="1">
    <location>
        <begin position="24"/>
        <end position="34"/>
    </location>
</feature>
<accession>A0AAJ8BR84</accession>
<feature type="compositionally biased region" description="Basic and acidic residues" evidence="1">
    <location>
        <begin position="84"/>
        <end position="97"/>
    </location>
</feature>
<gene>
    <name evidence="2" type="ORF">An14g06050</name>
</gene>
<feature type="compositionally biased region" description="Low complexity" evidence="1">
    <location>
        <begin position="48"/>
        <end position="59"/>
    </location>
</feature>
<evidence type="ECO:0000313" key="2">
    <source>
        <dbReference type="RefSeq" id="XP_059602395.1"/>
    </source>
</evidence>
<feature type="compositionally biased region" description="Basic and acidic residues" evidence="1">
    <location>
        <begin position="104"/>
        <end position="146"/>
    </location>
</feature>
<dbReference type="PANTHER" id="PTHR39475">
    <property type="entry name" value="CONIDIATION-SPECIFIC PROTEIN 6"/>
    <property type="match status" value="1"/>
</dbReference>